<evidence type="ECO:0000256" key="1">
    <source>
        <dbReference type="SAM" id="MobiDB-lite"/>
    </source>
</evidence>
<feature type="transmembrane region" description="Helical" evidence="2">
    <location>
        <begin position="12"/>
        <end position="30"/>
    </location>
</feature>
<evidence type="ECO:0000313" key="4">
    <source>
        <dbReference type="Proteomes" id="UP000006657"/>
    </source>
</evidence>
<evidence type="ECO:0000256" key="2">
    <source>
        <dbReference type="SAM" id="Phobius"/>
    </source>
</evidence>
<keyword evidence="2" id="KW-1133">Transmembrane helix</keyword>
<keyword evidence="2" id="KW-0472">Membrane</keyword>
<dbReference type="EMBL" id="CP002544">
    <property type="protein sequence ID" value="ADY33562.1"/>
    <property type="molecule type" value="Genomic_DNA"/>
</dbReference>
<name>F9Z3B3_ODOSD</name>
<proteinExistence type="predicted"/>
<dbReference type="PaxDb" id="709991-Odosp_2581"/>
<sequence length="77" mass="8932">MRFQFKGKRKHKDLWIVIIIITILLLYTYYEANFGKKRRLQQSESLSSCLVNAPLPNQTSPLSGQFPNDSGRTSSYH</sequence>
<gene>
    <name evidence="3" type="ordered locus">Odosp_2581</name>
</gene>
<accession>F9Z3B3</accession>
<dbReference type="Proteomes" id="UP000006657">
    <property type="component" value="Chromosome"/>
</dbReference>
<feature type="region of interest" description="Disordered" evidence="1">
    <location>
        <begin position="55"/>
        <end position="77"/>
    </location>
</feature>
<evidence type="ECO:0000313" key="3">
    <source>
        <dbReference type="EMBL" id="ADY33562.1"/>
    </source>
</evidence>
<organism evidence="3 4">
    <name type="scientific">Odoribacter splanchnicus (strain ATCC 29572 / DSM 20712 / CIP 104287 / JCM 15291 / NCTC 10825 / 1651/6)</name>
    <name type="common">Bacteroides splanchnicus</name>
    <dbReference type="NCBI Taxonomy" id="709991"/>
    <lineage>
        <taxon>Bacteria</taxon>
        <taxon>Pseudomonadati</taxon>
        <taxon>Bacteroidota</taxon>
        <taxon>Bacteroidia</taxon>
        <taxon>Bacteroidales</taxon>
        <taxon>Odoribacteraceae</taxon>
        <taxon>Odoribacter</taxon>
    </lineage>
</organism>
<protein>
    <submittedName>
        <fullName evidence="3">Uncharacterized protein</fullName>
    </submittedName>
</protein>
<keyword evidence="2" id="KW-0812">Transmembrane</keyword>
<dbReference type="HOGENOM" id="CLU_2634618_0_0_10"/>
<dbReference type="KEGG" id="osp:Odosp_2581"/>
<dbReference type="AlphaFoldDB" id="F9Z3B3"/>
<keyword evidence="4" id="KW-1185">Reference proteome</keyword>
<reference evidence="3 4" key="1">
    <citation type="journal article" date="2011" name="Stand. Genomic Sci.">
        <title>Complete genome sequence of Odoribacter splanchnicus type strain (1651/6).</title>
        <authorList>
            <consortium name="US DOE Joint Genome Institute (JGI-PGF)"/>
            <person name="Goker M."/>
            <person name="Gronow S."/>
            <person name="Zeytun A."/>
            <person name="Nolan M."/>
            <person name="Lucas S."/>
            <person name="Lapidus A."/>
            <person name="Hammon N."/>
            <person name="Deshpande S."/>
            <person name="Cheng J.F."/>
            <person name="Pitluck S."/>
            <person name="Liolios K."/>
            <person name="Pagani I."/>
            <person name="Ivanova N."/>
            <person name="Mavromatis K."/>
            <person name="Ovchinikova G."/>
            <person name="Pati A."/>
            <person name="Tapia R."/>
            <person name="Han C."/>
            <person name="Goodwin L."/>
            <person name="Chen A."/>
            <person name="Palaniappan K."/>
            <person name="Land M."/>
            <person name="Hauser L."/>
            <person name="Jeffries C.D."/>
            <person name="Brambilla E.M."/>
            <person name="Rohde M."/>
            <person name="Detter J.C."/>
            <person name="Woyke T."/>
            <person name="Bristow J."/>
            <person name="Markowitz V."/>
            <person name="Hugenholtz P."/>
            <person name="Eisen J.A."/>
            <person name="Kyrpides N.C."/>
            <person name="Klenk H.P."/>
        </authorList>
    </citation>
    <scope>NUCLEOTIDE SEQUENCE [LARGE SCALE GENOMIC DNA]</scope>
    <source>
        <strain evidence="4">ATCC 29572 / DSM 20712 / JCM 15291 / NCTC 10825 / 1651/6</strain>
    </source>
</reference>